<keyword evidence="3" id="KW-1185">Reference proteome</keyword>
<dbReference type="RefSeq" id="WP_009579066.1">
    <property type="nucleotide sequence ID" value="NZ_AMZN01000024.1"/>
</dbReference>
<dbReference type="InterPro" id="IPR021474">
    <property type="entry name" value="DUF3127"/>
</dbReference>
<dbReference type="AlphaFoldDB" id="L8JXJ7"/>
<dbReference type="eggNOG" id="COG0629">
    <property type="taxonomic scope" value="Bacteria"/>
</dbReference>
<proteinExistence type="predicted"/>
<name>L8JXJ7_9BACT</name>
<dbReference type="SUPFAM" id="SSF50249">
    <property type="entry name" value="Nucleic acid-binding proteins"/>
    <property type="match status" value="1"/>
</dbReference>
<dbReference type="Proteomes" id="UP000011135">
    <property type="component" value="Unassembled WGS sequence"/>
</dbReference>
<gene>
    <name evidence="2" type="ORF">C900_01631</name>
</gene>
<dbReference type="InterPro" id="IPR012340">
    <property type="entry name" value="NA-bd_OB-fold"/>
</dbReference>
<dbReference type="Pfam" id="PF11325">
    <property type="entry name" value="DUF3127"/>
    <property type="match status" value="1"/>
</dbReference>
<dbReference type="EMBL" id="AMZN01000024">
    <property type="protein sequence ID" value="ELR72349.1"/>
    <property type="molecule type" value="Genomic_DNA"/>
</dbReference>
<reference evidence="2 3" key="1">
    <citation type="submission" date="2012-12" db="EMBL/GenBank/DDBJ databases">
        <title>Genome assembly of Fulvivirga imtechensis AK7.</title>
        <authorList>
            <person name="Nupur N."/>
            <person name="Khatri I."/>
            <person name="Kumar R."/>
            <person name="Subramanian S."/>
            <person name="Pinnaka A."/>
        </authorList>
    </citation>
    <scope>NUCLEOTIDE SEQUENCE [LARGE SCALE GENOMIC DNA]</scope>
    <source>
        <strain evidence="2 3">AK7</strain>
    </source>
</reference>
<evidence type="ECO:0000313" key="2">
    <source>
        <dbReference type="EMBL" id="ELR72349.1"/>
    </source>
</evidence>
<evidence type="ECO:0000256" key="1">
    <source>
        <dbReference type="SAM" id="MobiDB-lite"/>
    </source>
</evidence>
<organism evidence="2 3">
    <name type="scientific">Fulvivirga imtechensis AK7</name>
    <dbReference type="NCBI Taxonomy" id="1237149"/>
    <lineage>
        <taxon>Bacteria</taxon>
        <taxon>Pseudomonadati</taxon>
        <taxon>Bacteroidota</taxon>
        <taxon>Cytophagia</taxon>
        <taxon>Cytophagales</taxon>
        <taxon>Fulvivirgaceae</taxon>
        <taxon>Fulvivirga</taxon>
    </lineage>
</organism>
<dbReference type="STRING" id="1237149.C900_01631"/>
<sequence length="125" mass="14309">MNVKGKILEISDTQQVSNSFKKREFVLEYAENPQYPEYLKFELIQDKCSVLDSYKANDEVDVYFNLKGRKWTDPKGEVKYFNSLQAWKIEGAGNAQSAPPPSTDNGMDQMEEPGWVSEGDDDLPF</sequence>
<protein>
    <recommendedName>
        <fullName evidence="4">DUF3127 domain-containing protein</fullName>
    </recommendedName>
</protein>
<feature type="region of interest" description="Disordered" evidence="1">
    <location>
        <begin position="91"/>
        <end position="125"/>
    </location>
</feature>
<evidence type="ECO:0008006" key="4">
    <source>
        <dbReference type="Google" id="ProtNLM"/>
    </source>
</evidence>
<evidence type="ECO:0000313" key="3">
    <source>
        <dbReference type="Proteomes" id="UP000011135"/>
    </source>
</evidence>
<comment type="caution">
    <text evidence="2">The sequence shown here is derived from an EMBL/GenBank/DDBJ whole genome shotgun (WGS) entry which is preliminary data.</text>
</comment>
<accession>L8JXJ7</accession>
<dbReference type="OrthoDB" id="598142at2"/>